<keyword evidence="2" id="KW-1185">Reference proteome</keyword>
<sequence>MVIVQYNPANPSPTGNLVKEAPPLHFDVMQEYWGSKRGYLREPLMTTDDVSEEDFDSQNEQEYNQGNIYRSTNQDQTIQHRPNSKRAKKELKQARARGQRGALEAGLMAIKEGLVFLGQSTAAVPPNNQMPNESQSVATMDDLMTAIKSRNETLTKLNYLTIQNQNKQHELNRASLVNSQP</sequence>
<reference evidence="1 2" key="1">
    <citation type="submission" date="2019-07" db="EMBL/GenBank/DDBJ databases">
        <title>Genomics analysis of Aphanomyces spp. identifies a new class of oomycete effector associated with host adaptation.</title>
        <authorList>
            <person name="Gaulin E."/>
        </authorList>
    </citation>
    <scope>NUCLEOTIDE SEQUENCE [LARGE SCALE GENOMIC DNA]</scope>
    <source>
        <strain evidence="1 2">ATCC 201684</strain>
    </source>
</reference>
<dbReference type="Proteomes" id="UP000481153">
    <property type="component" value="Unassembled WGS sequence"/>
</dbReference>
<gene>
    <name evidence="1" type="ORF">Ae201684_012418</name>
</gene>
<dbReference type="EMBL" id="VJMJ01000156">
    <property type="protein sequence ID" value="KAF0730124.1"/>
    <property type="molecule type" value="Genomic_DNA"/>
</dbReference>
<accession>A0A6G0WRR7</accession>
<proteinExistence type="predicted"/>
<comment type="caution">
    <text evidence="1">The sequence shown here is derived from an EMBL/GenBank/DDBJ whole genome shotgun (WGS) entry which is preliminary data.</text>
</comment>
<protein>
    <submittedName>
        <fullName evidence="1">Uncharacterized protein</fullName>
    </submittedName>
</protein>
<dbReference type="AlphaFoldDB" id="A0A6G0WRR7"/>
<organism evidence="1 2">
    <name type="scientific">Aphanomyces euteiches</name>
    <dbReference type="NCBI Taxonomy" id="100861"/>
    <lineage>
        <taxon>Eukaryota</taxon>
        <taxon>Sar</taxon>
        <taxon>Stramenopiles</taxon>
        <taxon>Oomycota</taxon>
        <taxon>Saprolegniomycetes</taxon>
        <taxon>Saprolegniales</taxon>
        <taxon>Verrucalvaceae</taxon>
        <taxon>Aphanomyces</taxon>
    </lineage>
</organism>
<evidence type="ECO:0000313" key="2">
    <source>
        <dbReference type="Proteomes" id="UP000481153"/>
    </source>
</evidence>
<dbReference type="VEuPathDB" id="FungiDB:AeMF1_013157"/>
<evidence type="ECO:0000313" key="1">
    <source>
        <dbReference type="EMBL" id="KAF0730124.1"/>
    </source>
</evidence>
<name>A0A6G0WRR7_9STRA</name>